<keyword evidence="3" id="KW-1185">Reference proteome</keyword>
<dbReference type="AlphaFoldDB" id="A0AAD9U120"/>
<dbReference type="GO" id="GO:0005975">
    <property type="term" value="P:carbohydrate metabolic process"/>
    <property type="evidence" value="ECO:0007669"/>
    <property type="project" value="InterPro"/>
</dbReference>
<dbReference type="PANTHER" id="PTHR23421">
    <property type="entry name" value="BETA-GALACTOSIDASE RELATED"/>
    <property type="match status" value="1"/>
</dbReference>
<comment type="caution">
    <text evidence="2">The sequence shown here is derived from an EMBL/GenBank/DDBJ whole genome shotgun (WGS) entry which is preliminary data.</text>
</comment>
<sequence length="122" mass="13722">MAISLGTGVPWVMCKQDDAPDPVINTCNGFYCENFIPNKGYKPKIWTEAWIGCTMEELILAGQPEVLSLRQAMIMMLLSTNLDYQELRDLHKAIKLCEYALVSTDPTVTSLGRTEEVNFSDE</sequence>
<organism evidence="2 3">
    <name type="scientific">Dipteronia dyeriana</name>
    <dbReference type="NCBI Taxonomy" id="168575"/>
    <lineage>
        <taxon>Eukaryota</taxon>
        <taxon>Viridiplantae</taxon>
        <taxon>Streptophyta</taxon>
        <taxon>Embryophyta</taxon>
        <taxon>Tracheophyta</taxon>
        <taxon>Spermatophyta</taxon>
        <taxon>Magnoliopsida</taxon>
        <taxon>eudicotyledons</taxon>
        <taxon>Gunneridae</taxon>
        <taxon>Pentapetalae</taxon>
        <taxon>rosids</taxon>
        <taxon>malvids</taxon>
        <taxon>Sapindales</taxon>
        <taxon>Sapindaceae</taxon>
        <taxon>Hippocastanoideae</taxon>
        <taxon>Acereae</taxon>
        <taxon>Dipteronia</taxon>
    </lineage>
</organism>
<gene>
    <name evidence="2" type="ORF">Ddye_020580</name>
</gene>
<dbReference type="InterPro" id="IPR017853">
    <property type="entry name" value="GH"/>
</dbReference>
<dbReference type="GO" id="GO:0004553">
    <property type="term" value="F:hydrolase activity, hydrolyzing O-glycosyl compounds"/>
    <property type="evidence" value="ECO:0007669"/>
    <property type="project" value="InterPro"/>
</dbReference>
<evidence type="ECO:0000313" key="3">
    <source>
        <dbReference type="Proteomes" id="UP001280121"/>
    </source>
</evidence>
<evidence type="ECO:0000256" key="1">
    <source>
        <dbReference type="ARBA" id="ARBA00009809"/>
    </source>
</evidence>
<evidence type="ECO:0000313" key="2">
    <source>
        <dbReference type="EMBL" id="KAK2645385.1"/>
    </source>
</evidence>
<dbReference type="Proteomes" id="UP001280121">
    <property type="component" value="Unassembled WGS sequence"/>
</dbReference>
<proteinExistence type="inferred from homology"/>
<protein>
    <recommendedName>
        <fullName evidence="4">Beta-galactosidase</fullName>
    </recommendedName>
</protein>
<reference evidence="2" key="1">
    <citation type="journal article" date="2023" name="Plant J.">
        <title>Genome sequences and population genomics provide insights into the demographic history, inbreeding, and mutation load of two 'living fossil' tree species of Dipteronia.</title>
        <authorList>
            <person name="Feng Y."/>
            <person name="Comes H.P."/>
            <person name="Chen J."/>
            <person name="Zhu S."/>
            <person name="Lu R."/>
            <person name="Zhang X."/>
            <person name="Li P."/>
            <person name="Qiu J."/>
            <person name="Olsen K.M."/>
            <person name="Qiu Y."/>
        </authorList>
    </citation>
    <scope>NUCLEOTIDE SEQUENCE</scope>
    <source>
        <strain evidence="2">KIB01</strain>
    </source>
</reference>
<evidence type="ECO:0008006" key="4">
    <source>
        <dbReference type="Google" id="ProtNLM"/>
    </source>
</evidence>
<dbReference type="SUPFAM" id="SSF51445">
    <property type="entry name" value="(Trans)glycosidases"/>
    <property type="match status" value="1"/>
</dbReference>
<accession>A0AAD9U120</accession>
<dbReference type="EMBL" id="JANJYI010000006">
    <property type="protein sequence ID" value="KAK2645385.1"/>
    <property type="molecule type" value="Genomic_DNA"/>
</dbReference>
<comment type="similarity">
    <text evidence="1">Belongs to the glycosyl hydrolase 35 family.</text>
</comment>
<dbReference type="InterPro" id="IPR001944">
    <property type="entry name" value="Glycoside_Hdrlase_35"/>
</dbReference>
<name>A0AAD9U120_9ROSI</name>